<evidence type="ECO:0000313" key="1">
    <source>
        <dbReference type="EMBL" id="KAK8836816.1"/>
    </source>
</evidence>
<reference evidence="1 2" key="1">
    <citation type="submission" date="2024-04" db="EMBL/GenBank/DDBJ databases">
        <title>Tritrichomonas musculus Genome.</title>
        <authorList>
            <person name="Alves-Ferreira E."/>
            <person name="Grigg M."/>
            <person name="Lorenzi H."/>
            <person name="Galac M."/>
        </authorList>
    </citation>
    <scope>NUCLEOTIDE SEQUENCE [LARGE SCALE GENOMIC DNA]</scope>
    <source>
        <strain evidence="1 2">EAF2021</strain>
    </source>
</reference>
<comment type="caution">
    <text evidence="1">The sequence shown here is derived from an EMBL/GenBank/DDBJ whole genome shotgun (WGS) entry which is preliminary data.</text>
</comment>
<protein>
    <recommendedName>
        <fullName evidence="3">PARP catalytic domain-containing protein</fullName>
    </recommendedName>
</protein>
<dbReference type="Gene3D" id="3.90.228.10">
    <property type="match status" value="1"/>
</dbReference>
<proteinExistence type="predicted"/>
<dbReference type="Proteomes" id="UP001470230">
    <property type="component" value="Unassembled WGS sequence"/>
</dbReference>
<dbReference type="SUPFAM" id="SSF56399">
    <property type="entry name" value="ADP-ribosylation"/>
    <property type="match status" value="1"/>
</dbReference>
<accession>A0ABR2GSG0</accession>
<evidence type="ECO:0008006" key="3">
    <source>
        <dbReference type="Google" id="ProtNLM"/>
    </source>
</evidence>
<evidence type="ECO:0000313" key="2">
    <source>
        <dbReference type="Proteomes" id="UP001470230"/>
    </source>
</evidence>
<keyword evidence="2" id="KW-1185">Reference proteome</keyword>
<gene>
    <name evidence="1" type="ORF">M9Y10_037339</name>
</gene>
<sequence>MSRSHKSSKPYRKSLIHQTDLACAEQIISTQTMRPGAAGLYGPGIYFANTIEATNLKAHRRGVYLIADVYLGKVKHVTKNEATSGNFNVQQIQAEGYTSIFGYKMPTGREIIVFDPNRVKNIKFIYGSRPRAVFQTDRERIVLFLVTDRNTAGQIVETQKVPKIDGPFGRGCYLFDSITDALAMNPNQETYLAADAYMVDFYNLQNGENTNSPNARNGHRSFLGKHNGINHFILKNRRNVVNIHFCGGKPWS</sequence>
<dbReference type="EMBL" id="JAPFFF010000063">
    <property type="protein sequence ID" value="KAK8836816.1"/>
    <property type="molecule type" value="Genomic_DNA"/>
</dbReference>
<organism evidence="1 2">
    <name type="scientific">Tritrichomonas musculus</name>
    <dbReference type="NCBI Taxonomy" id="1915356"/>
    <lineage>
        <taxon>Eukaryota</taxon>
        <taxon>Metamonada</taxon>
        <taxon>Parabasalia</taxon>
        <taxon>Tritrichomonadida</taxon>
        <taxon>Tritrichomonadidae</taxon>
        <taxon>Tritrichomonas</taxon>
    </lineage>
</organism>
<name>A0ABR2GSG0_9EUKA</name>